<dbReference type="Proteomes" id="UP000199462">
    <property type="component" value="Unassembled WGS sequence"/>
</dbReference>
<dbReference type="SUPFAM" id="SSF55797">
    <property type="entry name" value="PR-1-like"/>
    <property type="match status" value="1"/>
</dbReference>
<dbReference type="InterPro" id="IPR035940">
    <property type="entry name" value="CAP_sf"/>
</dbReference>
<reference evidence="3" key="1">
    <citation type="submission" date="2016-10" db="EMBL/GenBank/DDBJ databases">
        <authorList>
            <person name="Varghese N."/>
            <person name="Submissions S."/>
        </authorList>
    </citation>
    <scope>NUCLEOTIDE SEQUENCE [LARGE SCALE GENOMIC DNA]</scope>
    <source>
        <strain evidence="3">DSM 19891</strain>
    </source>
</reference>
<evidence type="ECO:0000313" key="2">
    <source>
        <dbReference type="EMBL" id="SFR55568.1"/>
    </source>
</evidence>
<dbReference type="InterPro" id="IPR014044">
    <property type="entry name" value="CAP_dom"/>
</dbReference>
<dbReference type="Pfam" id="PF00188">
    <property type="entry name" value="CAP"/>
    <property type="match status" value="1"/>
</dbReference>
<evidence type="ECO:0000259" key="1">
    <source>
        <dbReference type="Pfam" id="PF00188"/>
    </source>
</evidence>
<keyword evidence="3" id="KW-1185">Reference proteome</keyword>
<organism evidence="2 3">
    <name type="scientific">Maribacter stanieri</name>
    <dbReference type="NCBI Taxonomy" id="440514"/>
    <lineage>
        <taxon>Bacteria</taxon>
        <taxon>Pseudomonadati</taxon>
        <taxon>Bacteroidota</taxon>
        <taxon>Flavobacteriia</taxon>
        <taxon>Flavobacteriales</taxon>
        <taxon>Flavobacteriaceae</taxon>
        <taxon>Maribacter</taxon>
    </lineage>
</organism>
<evidence type="ECO:0000313" key="3">
    <source>
        <dbReference type="Proteomes" id="UP000199462"/>
    </source>
</evidence>
<gene>
    <name evidence="2" type="ORF">SAMN04488010_0516</name>
</gene>
<dbReference type="EMBL" id="FOYX01000001">
    <property type="protein sequence ID" value="SFR55568.1"/>
    <property type="molecule type" value="Genomic_DNA"/>
</dbReference>
<dbReference type="CDD" id="cd05379">
    <property type="entry name" value="CAP_bacterial"/>
    <property type="match status" value="1"/>
</dbReference>
<sequence>MKYTLTYLVLIISLLSSCSKYENFAGYDNAEEPLTNFTLASSESHSTLEDELFEMINDHRVNLGLNALVFESTTYYYANLHTAYMISKGNTSHDNFTKRAENIAKRTDAIFIAENVARNYDTIEEVFDAWKKSSGHRENIEGDYDYSAISIIQNSHGDFYFTQVFFR</sequence>
<proteinExistence type="predicted"/>
<dbReference type="STRING" id="440514.SAMN04488010_0516"/>
<feature type="domain" description="SCP" evidence="1">
    <location>
        <begin position="54"/>
        <end position="165"/>
    </location>
</feature>
<dbReference type="Gene3D" id="3.40.33.10">
    <property type="entry name" value="CAP"/>
    <property type="match status" value="1"/>
</dbReference>
<accession>A0A1I6HME6</accession>
<dbReference type="PANTHER" id="PTHR31157">
    <property type="entry name" value="SCP DOMAIN-CONTAINING PROTEIN"/>
    <property type="match status" value="1"/>
</dbReference>
<dbReference type="RefSeq" id="WP_177214909.1">
    <property type="nucleotide sequence ID" value="NZ_FOYX01000001.1"/>
</dbReference>
<dbReference type="AlphaFoldDB" id="A0A1I6HME6"/>
<name>A0A1I6HME6_9FLAO</name>
<protein>
    <submittedName>
        <fullName evidence="2">Uncharacterized conserved protein YkwD, contains CAP (CSP/antigen 5/PR1) domain</fullName>
    </submittedName>
</protein>
<dbReference type="PANTHER" id="PTHR31157:SF1">
    <property type="entry name" value="SCP DOMAIN-CONTAINING PROTEIN"/>
    <property type="match status" value="1"/>
</dbReference>
<dbReference type="PROSITE" id="PS51257">
    <property type="entry name" value="PROKAR_LIPOPROTEIN"/>
    <property type="match status" value="1"/>
</dbReference>